<organism evidence="1 2">
    <name type="scientific">Chryseobacterium camelliae</name>
    <dbReference type="NCBI Taxonomy" id="1265445"/>
    <lineage>
        <taxon>Bacteria</taxon>
        <taxon>Pseudomonadati</taxon>
        <taxon>Bacteroidota</taxon>
        <taxon>Flavobacteriia</taxon>
        <taxon>Flavobacteriales</taxon>
        <taxon>Weeksellaceae</taxon>
        <taxon>Chryseobacterium group</taxon>
        <taxon>Chryseobacterium</taxon>
    </lineage>
</organism>
<evidence type="ECO:0000313" key="2">
    <source>
        <dbReference type="Proteomes" id="UP001225072"/>
    </source>
</evidence>
<dbReference type="Proteomes" id="UP001225072">
    <property type="component" value="Unassembled WGS sequence"/>
</dbReference>
<comment type="caution">
    <text evidence="1">The sequence shown here is derived from an EMBL/GenBank/DDBJ whole genome shotgun (WGS) entry which is preliminary data.</text>
</comment>
<proteinExistence type="predicted"/>
<keyword evidence="2" id="KW-1185">Reference proteome</keyword>
<name>A0ABU0TGS8_9FLAO</name>
<accession>A0ABU0TGS8</accession>
<gene>
    <name evidence="1" type="ORF">QE404_001410</name>
</gene>
<dbReference type="RefSeq" id="WP_307448365.1">
    <property type="nucleotide sequence ID" value="NZ_JAUTAL010000001.1"/>
</dbReference>
<evidence type="ECO:0000313" key="1">
    <source>
        <dbReference type="EMBL" id="MDQ1096263.1"/>
    </source>
</evidence>
<sequence>MNPENDALPLSGISEQNNEYQSSFPGTVNSYGVTAFLIQSLEKIKTSTHCEVIRGVIDHYIQEYILDVGTHEHPELPDLEAEIQMNNPSFSLYARTAYRKVLKEEEYLNKIISRLIHDAENK</sequence>
<reference evidence="1 2" key="1">
    <citation type="submission" date="2023-07" db="EMBL/GenBank/DDBJ databases">
        <title>Functional and genomic diversity of the sorghum phyllosphere microbiome.</title>
        <authorList>
            <person name="Shade A."/>
        </authorList>
    </citation>
    <scope>NUCLEOTIDE SEQUENCE [LARGE SCALE GENOMIC DNA]</scope>
    <source>
        <strain evidence="1 2">SORGH_AS_1064</strain>
    </source>
</reference>
<dbReference type="EMBL" id="JAUTAL010000001">
    <property type="protein sequence ID" value="MDQ1096263.1"/>
    <property type="molecule type" value="Genomic_DNA"/>
</dbReference>
<protein>
    <submittedName>
        <fullName evidence="1">Uncharacterized protein</fullName>
    </submittedName>
</protein>